<feature type="chain" id="PRO_5046220869" evidence="5">
    <location>
        <begin position="23"/>
        <end position="332"/>
    </location>
</feature>
<dbReference type="PIRSF" id="PIRSF005427">
    <property type="entry name" value="RseB"/>
    <property type="match status" value="1"/>
</dbReference>
<gene>
    <name evidence="8" type="ORF">GCM10007860_03970</name>
</gene>
<evidence type="ECO:0000313" key="9">
    <source>
        <dbReference type="Proteomes" id="UP001156836"/>
    </source>
</evidence>
<comment type="caution">
    <text evidence="8">The sequence shown here is derived from an EMBL/GenBank/DDBJ whole genome shotgun (WGS) entry which is preliminary data.</text>
</comment>
<dbReference type="PANTHER" id="PTHR38782">
    <property type="match status" value="1"/>
</dbReference>
<dbReference type="Pfam" id="PF17188">
    <property type="entry name" value="MucB_RseB_C"/>
    <property type="match status" value="1"/>
</dbReference>
<feature type="domain" description="MucB/RseB C-terminal" evidence="7">
    <location>
        <begin position="231"/>
        <end position="321"/>
    </location>
</feature>
<evidence type="ECO:0000259" key="6">
    <source>
        <dbReference type="Pfam" id="PF03888"/>
    </source>
</evidence>
<evidence type="ECO:0000256" key="5">
    <source>
        <dbReference type="SAM" id="SignalP"/>
    </source>
</evidence>
<evidence type="ECO:0000313" key="8">
    <source>
        <dbReference type="EMBL" id="GLS03254.1"/>
    </source>
</evidence>
<feature type="domain" description="MucB/RseB N-terminal" evidence="6">
    <location>
        <begin position="36"/>
        <end position="211"/>
    </location>
</feature>
<dbReference type="InterPro" id="IPR005588">
    <property type="entry name" value="MucB_RseB"/>
</dbReference>
<comment type="subcellular location">
    <subcellularLocation>
        <location evidence="1">Periplasm</location>
    </subcellularLocation>
</comment>
<dbReference type="Pfam" id="PF03888">
    <property type="entry name" value="MucB_RseB"/>
    <property type="match status" value="1"/>
</dbReference>
<sequence length="332" mass="37081">MRIPSVWLLAGGVLLSSASLLAAGPATSAPLSAAEANQLVQRVANAPRLVSYQGVYVHQYGDRFETVRVVHIADGDKDIERRETLDGPPLELMRDGDRVGLFLPDEAYPTSIDRRMMSKLFPRAWPEQAQQLLSGYVVRRTGHARVAGVATDIYEFEPRDRFRFPHRYWIHPETGLMLKSMMLGVRSEPIELFTFSQIQIGGNIDRKLLKPSHPLRTVPLENGDGDALRVQDPEWEVHAMPPGFRLVKAKRSMWGKGRPVTHHLYSDGLVTVSVFIEPKQRSMAPSLSQQGGMSFFSRPLGNYVLTVVGEVPAEAVQLISNAYVLRETDTAQ</sequence>
<dbReference type="Gene3D" id="2.50.20.10">
    <property type="entry name" value="Lipoprotein localisation LolA/LolB/LppX"/>
    <property type="match status" value="1"/>
</dbReference>
<dbReference type="InterPro" id="IPR038484">
    <property type="entry name" value="MucB/RseB_C_sf"/>
</dbReference>
<comment type="similarity">
    <text evidence="2">Belongs to the RseB family.</text>
</comment>
<dbReference type="InterPro" id="IPR033436">
    <property type="entry name" value="MucB/RseB_C"/>
</dbReference>
<feature type="signal peptide" evidence="5">
    <location>
        <begin position="1"/>
        <end position="22"/>
    </location>
</feature>
<dbReference type="Proteomes" id="UP001156836">
    <property type="component" value="Unassembled WGS sequence"/>
</dbReference>
<reference evidence="9" key="1">
    <citation type="journal article" date="2019" name="Int. J. Syst. Evol. Microbiol.">
        <title>The Global Catalogue of Microorganisms (GCM) 10K type strain sequencing project: providing services to taxonomists for standard genome sequencing and annotation.</title>
        <authorList>
            <consortium name="The Broad Institute Genomics Platform"/>
            <consortium name="The Broad Institute Genome Sequencing Center for Infectious Disease"/>
            <person name="Wu L."/>
            <person name="Ma J."/>
        </authorList>
    </citation>
    <scope>NUCLEOTIDE SEQUENCE [LARGE SCALE GENOMIC DNA]</scope>
    <source>
        <strain evidence="9">NBRC 104970</strain>
    </source>
</reference>
<proteinExistence type="inferred from homology"/>
<keyword evidence="4" id="KW-0574">Periplasm</keyword>
<dbReference type="Gene3D" id="3.30.200.100">
    <property type="entry name" value="MucB/RseB, C-terminal domain"/>
    <property type="match status" value="1"/>
</dbReference>
<dbReference type="CDD" id="cd16327">
    <property type="entry name" value="RseB"/>
    <property type="match status" value="1"/>
</dbReference>
<keyword evidence="9" id="KW-1185">Reference proteome</keyword>
<dbReference type="InterPro" id="IPR033434">
    <property type="entry name" value="MucB/RseB_N"/>
</dbReference>
<evidence type="ECO:0000256" key="1">
    <source>
        <dbReference type="ARBA" id="ARBA00004418"/>
    </source>
</evidence>
<protein>
    <submittedName>
        <fullName evidence="8">Sugar dehydratase</fullName>
    </submittedName>
</protein>
<organism evidence="8 9">
    <name type="scientific">Chitiniphilus shinanonensis</name>
    <dbReference type="NCBI Taxonomy" id="553088"/>
    <lineage>
        <taxon>Bacteria</taxon>
        <taxon>Pseudomonadati</taxon>
        <taxon>Pseudomonadota</taxon>
        <taxon>Betaproteobacteria</taxon>
        <taxon>Neisseriales</taxon>
        <taxon>Chitinibacteraceae</taxon>
        <taxon>Chitiniphilus</taxon>
    </lineage>
</organism>
<accession>A0ABQ6BNQ0</accession>
<dbReference type="EMBL" id="BSOZ01000003">
    <property type="protein sequence ID" value="GLS03254.1"/>
    <property type="molecule type" value="Genomic_DNA"/>
</dbReference>
<name>A0ABQ6BNQ0_9NEIS</name>
<evidence type="ECO:0000259" key="7">
    <source>
        <dbReference type="Pfam" id="PF17188"/>
    </source>
</evidence>
<evidence type="ECO:0000256" key="2">
    <source>
        <dbReference type="ARBA" id="ARBA00008150"/>
    </source>
</evidence>
<dbReference type="RefSeq" id="WP_083930504.1">
    <property type="nucleotide sequence ID" value="NZ_BSOZ01000003.1"/>
</dbReference>
<keyword evidence="3 5" id="KW-0732">Signal</keyword>
<evidence type="ECO:0000256" key="3">
    <source>
        <dbReference type="ARBA" id="ARBA00022729"/>
    </source>
</evidence>
<dbReference type="PANTHER" id="PTHR38782:SF1">
    <property type="entry name" value="SIGMA-E FACTOR REGULATORY PROTEIN RSEB"/>
    <property type="match status" value="1"/>
</dbReference>
<evidence type="ECO:0000256" key="4">
    <source>
        <dbReference type="ARBA" id="ARBA00022764"/>
    </source>
</evidence>